<feature type="domain" description="Initiator Rep protein WH1" evidence="1">
    <location>
        <begin position="12"/>
        <end position="158"/>
    </location>
</feature>
<dbReference type="InterPro" id="IPR000525">
    <property type="entry name" value="Initiator_Rep_WH1"/>
</dbReference>
<dbReference type="EMBL" id="LN852740">
    <property type="protein sequence ID" value="CRY93693.1"/>
    <property type="molecule type" value="Genomic_DNA"/>
</dbReference>
<evidence type="ECO:0000313" key="2">
    <source>
        <dbReference type="EMBL" id="CRY93693.1"/>
    </source>
</evidence>
<dbReference type="Gene3D" id="1.10.10.10">
    <property type="entry name" value="Winged helix-like DNA-binding domain superfamily/Winged helix DNA-binding domain"/>
    <property type="match status" value="2"/>
</dbReference>
<sequence>MEEVELLEPRQIVKAKNELFRSRTKSTNVLAARIFMAFASLVDEEDAQKGQYKKVSIPASSVLPESVVGGKRYQDISKAADVLLEQKLERKLGKNGFAKYNLFSSIKYEDGILTGKIDSELLPFFLTAKEQVGLYTRLNFEQYVKLPSSYSQKLFAFLSSWKSNGTVEVSLDELHDLLQTPESFKKDFWQFRTYVLNKAHSDIHEHTSLRYEWEPVKKGRKVSHLRFVFDKKRRELVTKKQEEQNQAHTHEREKKAFKICTACIKKKAYSCSEQTQAKYICELCRTKFFRDYFLKQASLLDL</sequence>
<proteinExistence type="predicted"/>
<evidence type="ECO:0000259" key="1">
    <source>
        <dbReference type="Pfam" id="PF01051"/>
    </source>
</evidence>
<name>A0A0H5PVR9_9ZZZZ</name>
<dbReference type="GO" id="GO:0006270">
    <property type="term" value="P:DNA replication initiation"/>
    <property type="evidence" value="ECO:0007669"/>
    <property type="project" value="InterPro"/>
</dbReference>
<accession>A0A0H5PVR9</accession>
<dbReference type="Pfam" id="PF21205">
    <property type="entry name" value="Rep3_C"/>
    <property type="match status" value="1"/>
</dbReference>
<keyword evidence="2" id="KW-0614">Plasmid</keyword>
<protein>
    <recommendedName>
        <fullName evidence="1">Initiator Rep protein WH1 domain-containing protein</fullName>
    </recommendedName>
</protein>
<dbReference type="GO" id="GO:0003887">
    <property type="term" value="F:DNA-directed DNA polymerase activity"/>
    <property type="evidence" value="ECO:0007669"/>
    <property type="project" value="InterPro"/>
</dbReference>
<geneLocation type="plasmid" evidence="2">
    <name>pRGRH0048</name>
</geneLocation>
<dbReference type="Pfam" id="PF01051">
    <property type="entry name" value="Rep3_N"/>
    <property type="match status" value="1"/>
</dbReference>
<dbReference type="AlphaFoldDB" id="A0A0H5PVR9"/>
<dbReference type="InterPro" id="IPR036390">
    <property type="entry name" value="WH_DNA-bd_sf"/>
</dbReference>
<reference evidence="2" key="2">
    <citation type="submission" date="2015-07" db="EMBL/GenBank/DDBJ databases">
        <title>Plasmids, circular viruses and viroids from rat gut.</title>
        <authorList>
            <person name="Jorgensen T.J."/>
            <person name="Hansen M.A."/>
            <person name="Xu Z."/>
            <person name="Tabak M.A."/>
            <person name="Sorensen S.J."/>
            <person name="Hansen L.H."/>
        </authorList>
    </citation>
    <scope>NUCLEOTIDE SEQUENCE</scope>
    <source>
        <plasmid evidence="2">pRGRH0048</plasmid>
    </source>
</reference>
<dbReference type="InterPro" id="IPR036388">
    <property type="entry name" value="WH-like_DNA-bd_sf"/>
</dbReference>
<dbReference type="SUPFAM" id="SSF46785">
    <property type="entry name" value="Winged helix' DNA-binding domain"/>
    <property type="match status" value="1"/>
</dbReference>
<reference evidence="2" key="1">
    <citation type="submission" date="2015-06" db="EMBL/GenBank/DDBJ databases">
        <authorList>
            <person name="Joergensen T."/>
        </authorList>
    </citation>
    <scope>NUCLEOTIDE SEQUENCE</scope>
    <source>
        <plasmid evidence="2">pRGRH0048</plasmid>
    </source>
</reference>
<organism evidence="2">
    <name type="scientific">uncultured prokaryote</name>
    <dbReference type="NCBI Taxonomy" id="198431"/>
    <lineage>
        <taxon>unclassified sequences</taxon>
        <taxon>environmental samples</taxon>
    </lineage>
</organism>